<dbReference type="Proteomes" id="UP000318017">
    <property type="component" value="Chromosome"/>
</dbReference>
<evidence type="ECO:0000313" key="2">
    <source>
        <dbReference type="Proteomes" id="UP000318017"/>
    </source>
</evidence>
<accession>A0A518GCM5</accession>
<dbReference type="RefSeq" id="WP_145082430.1">
    <property type="nucleotide sequence ID" value="NZ_CP036298.1"/>
</dbReference>
<gene>
    <name evidence="1" type="ORF">Q31a_47220</name>
</gene>
<reference evidence="1 2" key="1">
    <citation type="submission" date="2019-02" db="EMBL/GenBank/DDBJ databases">
        <title>Deep-cultivation of Planctomycetes and their phenomic and genomic characterization uncovers novel biology.</title>
        <authorList>
            <person name="Wiegand S."/>
            <person name="Jogler M."/>
            <person name="Boedeker C."/>
            <person name="Pinto D."/>
            <person name="Vollmers J."/>
            <person name="Rivas-Marin E."/>
            <person name="Kohn T."/>
            <person name="Peeters S.H."/>
            <person name="Heuer A."/>
            <person name="Rast P."/>
            <person name="Oberbeckmann S."/>
            <person name="Bunk B."/>
            <person name="Jeske O."/>
            <person name="Meyerdierks A."/>
            <person name="Storesund J.E."/>
            <person name="Kallscheuer N."/>
            <person name="Luecker S."/>
            <person name="Lage O.M."/>
            <person name="Pohl T."/>
            <person name="Merkel B.J."/>
            <person name="Hornburger P."/>
            <person name="Mueller R.-W."/>
            <person name="Bruemmer F."/>
            <person name="Labrenz M."/>
            <person name="Spormann A.M."/>
            <person name="Op den Camp H."/>
            <person name="Overmann J."/>
            <person name="Amann R."/>
            <person name="Jetten M.S.M."/>
            <person name="Mascher T."/>
            <person name="Medema M.H."/>
            <person name="Devos D.P."/>
            <person name="Kaster A.-K."/>
            <person name="Ovreas L."/>
            <person name="Rohde M."/>
            <person name="Galperin M.Y."/>
            <person name="Jogler C."/>
        </authorList>
    </citation>
    <scope>NUCLEOTIDE SEQUENCE [LARGE SCALE GENOMIC DNA]</scope>
    <source>
        <strain evidence="1 2">Q31a</strain>
    </source>
</reference>
<proteinExistence type="predicted"/>
<protein>
    <submittedName>
        <fullName evidence="1">Uncharacterized protein</fullName>
    </submittedName>
</protein>
<name>A0A518GCM5_9BACT</name>
<keyword evidence="2" id="KW-1185">Reference proteome</keyword>
<dbReference type="EMBL" id="CP036298">
    <property type="protein sequence ID" value="QDV26349.1"/>
    <property type="molecule type" value="Genomic_DNA"/>
</dbReference>
<organism evidence="1 2">
    <name type="scientific">Aureliella helgolandensis</name>
    <dbReference type="NCBI Taxonomy" id="2527968"/>
    <lineage>
        <taxon>Bacteria</taxon>
        <taxon>Pseudomonadati</taxon>
        <taxon>Planctomycetota</taxon>
        <taxon>Planctomycetia</taxon>
        <taxon>Pirellulales</taxon>
        <taxon>Pirellulaceae</taxon>
        <taxon>Aureliella</taxon>
    </lineage>
</organism>
<dbReference type="KEGG" id="ahel:Q31a_47220"/>
<dbReference type="AlphaFoldDB" id="A0A518GCM5"/>
<evidence type="ECO:0000313" key="1">
    <source>
        <dbReference type="EMBL" id="QDV26349.1"/>
    </source>
</evidence>
<sequence>MPLATPDEYIQVSGKVEILCAYPNAYTDLYKIGESENGISVRKIPMLGDVSGDRYGGQSGRPIERQFFGLAAEFQLNLSRWSKAEIAKLEQFGGILETPGYVPLSTIGALVHRDHGIRFLLYCVKDPTMSLNFPCCIWTQPQEQNRGTKYANCSFNVAAERAPEGFWASAKAGVVYDTDTSGIPGPYTPT</sequence>